<dbReference type="PANTHER" id="PTHR10696">
    <property type="entry name" value="GAMMA-BUTYROBETAINE HYDROXYLASE-RELATED"/>
    <property type="match status" value="1"/>
</dbReference>
<evidence type="ECO:0000256" key="1">
    <source>
        <dbReference type="ARBA" id="ARBA00001954"/>
    </source>
</evidence>
<accession>A0A378IMZ8</accession>
<dbReference type="PANTHER" id="PTHR10696:SF56">
    <property type="entry name" value="TAUD_TFDA-LIKE DOMAIN-CONTAINING PROTEIN"/>
    <property type="match status" value="1"/>
</dbReference>
<evidence type="ECO:0000259" key="4">
    <source>
        <dbReference type="Pfam" id="PF02668"/>
    </source>
</evidence>
<dbReference type="EMBL" id="UGNX01000001">
    <property type="protein sequence ID" value="STX36320.1"/>
    <property type="molecule type" value="Genomic_DNA"/>
</dbReference>
<proteinExistence type="predicted"/>
<dbReference type="SUPFAM" id="SSF51197">
    <property type="entry name" value="Clavaminate synthase-like"/>
    <property type="match status" value="1"/>
</dbReference>
<evidence type="ECO:0000313" key="5">
    <source>
        <dbReference type="EMBL" id="KTC85318.1"/>
    </source>
</evidence>
<evidence type="ECO:0000256" key="3">
    <source>
        <dbReference type="ARBA" id="ARBA00023194"/>
    </source>
</evidence>
<dbReference type="EMBL" id="LNXX01000029">
    <property type="protein sequence ID" value="KTC85318.1"/>
    <property type="molecule type" value="Genomic_DNA"/>
</dbReference>
<evidence type="ECO:0000313" key="6">
    <source>
        <dbReference type="EMBL" id="STX36320.1"/>
    </source>
</evidence>
<sequence length="325" mass="36905">MNEEVIESVELNIEPGFPLCVSPRIPDVRFSDVRAQLTALVRSQLLKIGAILFRGFSNAGAEEFQTFCASFGHSLLNYEFGSTPRSKINGRVYTSTEYPAHQHIPLHNEQAYTREWPMKIWFYCAQAAPEGGETPIADSRTIYRAIDPKIRQRFTDLGLIYVRNYGHGLDLPWQQVFNTDNSDEVESYCNKNHIEFIWLDDGGLRTWQRCQGIAHHPFTGEAVWFNQAHLFHLSALDADTREALLESVGEAYVPRHVYYGDGSPISDLELDHIRAVLAQHTVIFPWQEGDVLMLDNMLSAHARLPFKGPRKVMVAMAQGHGADFI</sequence>
<evidence type="ECO:0000256" key="2">
    <source>
        <dbReference type="ARBA" id="ARBA00023002"/>
    </source>
</evidence>
<dbReference type="GO" id="GO:0017000">
    <property type="term" value="P:antibiotic biosynthetic process"/>
    <property type="evidence" value="ECO:0007669"/>
    <property type="project" value="UniProtKB-KW"/>
</dbReference>
<dbReference type="InterPro" id="IPR042098">
    <property type="entry name" value="TauD-like_sf"/>
</dbReference>
<reference evidence="6 8" key="2">
    <citation type="submission" date="2018-06" db="EMBL/GenBank/DDBJ databases">
        <authorList>
            <consortium name="Pathogen Informatics"/>
            <person name="Doyle S."/>
        </authorList>
    </citation>
    <scope>NUCLEOTIDE SEQUENCE [LARGE SCALE GENOMIC DNA]</scope>
    <source>
        <strain evidence="6 8">NCTC12438</strain>
    </source>
</reference>
<keyword evidence="2" id="KW-0560">Oxidoreductase</keyword>
<dbReference type="STRING" id="28085.Lcin_1818"/>
<dbReference type="InterPro" id="IPR050411">
    <property type="entry name" value="AlphaKG_dependent_hydroxylases"/>
</dbReference>
<keyword evidence="7" id="KW-1185">Reference proteome</keyword>
<keyword evidence="5" id="KW-0223">Dioxygenase</keyword>
<comment type="cofactor">
    <cofactor evidence="1">
        <name>Fe(2+)</name>
        <dbReference type="ChEBI" id="CHEBI:29033"/>
    </cofactor>
</comment>
<dbReference type="Pfam" id="PF02668">
    <property type="entry name" value="TauD"/>
    <property type="match status" value="1"/>
</dbReference>
<keyword evidence="3" id="KW-0045">Antibiotic biosynthesis</keyword>
<gene>
    <name evidence="5" type="primary">tauD_2</name>
    <name evidence="5" type="ORF">Lcin_1818</name>
    <name evidence="6" type="ORF">NCTC12438_02952</name>
</gene>
<evidence type="ECO:0000313" key="7">
    <source>
        <dbReference type="Proteomes" id="UP000054854"/>
    </source>
</evidence>
<dbReference type="AlphaFoldDB" id="A0A378IMZ8"/>
<protein>
    <submittedName>
        <fullName evidence="6">Pyoverdine biosynthesis regulatory gene SyrP-like protein</fullName>
    </submittedName>
    <submittedName>
        <fullName evidence="5">Taurine catabolism dioxygenase TauD</fullName>
    </submittedName>
</protein>
<dbReference type="GO" id="GO:0016706">
    <property type="term" value="F:2-oxoglutarate-dependent dioxygenase activity"/>
    <property type="evidence" value="ECO:0007669"/>
    <property type="project" value="UniProtKB-ARBA"/>
</dbReference>
<reference evidence="5 7" key="1">
    <citation type="submission" date="2015-11" db="EMBL/GenBank/DDBJ databases">
        <title>Genomic analysis of 38 Legionella species identifies large and diverse effector repertoires.</title>
        <authorList>
            <person name="Burstein D."/>
            <person name="Amaro F."/>
            <person name="Zusman T."/>
            <person name="Lifshitz Z."/>
            <person name="Cohen O."/>
            <person name="Gilbert J.A."/>
            <person name="Pupko T."/>
            <person name="Shuman H.A."/>
            <person name="Segal G."/>
        </authorList>
    </citation>
    <scope>NUCLEOTIDE SEQUENCE [LARGE SCALE GENOMIC DNA]</scope>
    <source>
        <strain evidence="5 7">CDC#72-OH-14</strain>
    </source>
</reference>
<dbReference type="Proteomes" id="UP000255316">
    <property type="component" value="Unassembled WGS sequence"/>
</dbReference>
<evidence type="ECO:0000313" key="8">
    <source>
        <dbReference type="Proteomes" id="UP000255316"/>
    </source>
</evidence>
<dbReference type="InterPro" id="IPR003819">
    <property type="entry name" value="TauD/TfdA-like"/>
</dbReference>
<name>A0A378IMZ8_9GAMM</name>
<dbReference type="RefSeq" id="WP_058464990.1">
    <property type="nucleotide sequence ID" value="NZ_CAAAHQ010000030.1"/>
</dbReference>
<dbReference type="OrthoDB" id="9769888at2"/>
<feature type="domain" description="TauD/TfdA-like" evidence="4">
    <location>
        <begin position="27"/>
        <end position="315"/>
    </location>
</feature>
<dbReference type="Gene3D" id="3.60.130.10">
    <property type="entry name" value="Clavaminate synthase-like"/>
    <property type="match status" value="1"/>
</dbReference>
<dbReference type="Proteomes" id="UP000054854">
    <property type="component" value="Unassembled WGS sequence"/>
</dbReference>
<organism evidence="6 8">
    <name type="scientific">Legionella cincinnatiensis</name>
    <dbReference type="NCBI Taxonomy" id="28085"/>
    <lineage>
        <taxon>Bacteria</taxon>
        <taxon>Pseudomonadati</taxon>
        <taxon>Pseudomonadota</taxon>
        <taxon>Gammaproteobacteria</taxon>
        <taxon>Legionellales</taxon>
        <taxon>Legionellaceae</taxon>
        <taxon>Legionella</taxon>
    </lineage>
</organism>